<comment type="caution">
    <text evidence="3">The sequence shown here is derived from an EMBL/GenBank/DDBJ whole genome shotgun (WGS) entry which is preliminary data.</text>
</comment>
<evidence type="ECO:0000256" key="1">
    <source>
        <dbReference type="SAM" id="SignalP"/>
    </source>
</evidence>
<sequence>MVIDVKKFLSIICCACLLYAGYSAVFADAPVYKEYTVTVAEGETLWEIAGRHTEAREDVREVIFRIEQANKLNSKHIYPGQVLRVPLRVHDDGLMVAER</sequence>
<evidence type="ECO:0000313" key="4">
    <source>
        <dbReference type="Proteomes" id="UP000186777"/>
    </source>
</evidence>
<dbReference type="SUPFAM" id="SSF54106">
    <property type="entry name" value="LysM domain"/>
    <property type="match status" value="1"/>
</dbReference>
<accession>A0A1Q6RB33</accession>
<dbReference type="InterPro" id="IPR018392">
    <property type="entry name" value="LysM"/>
</dbReference>
<dbReference type="Pfam" id="PF01476">
    <property type="entry name" value="LysM"/>
    <property type="match status" value="1"/>
</dbReference>
<dbReference type="AlphaFoldDB" id="A0A1Q6RB33"/>
<gene>
    <name evidence="3" type="ORF">BHW43_01375</name>
</gene>
<proteinExistence type="predicted"/>
<evidence type="ECO:0000259" key="2">
    <source>
        <dbReference type="PROSITE" id="PS51782"/>
    </source>
</evidence>
<dbReference type="PROSITE" id="PS51782">
    <property type="entry name" value="LYSM"/>
    <property type="match status" value="1"/>
</dbReference>
<evidence type="ECO:0000313" key="3">
    <source>
        <dbReference type="EMBL" id="OLA39561.1"/>
    </source>
</evidence>
<dbReference type="STRING" id="626940.BHW43_01375"/>
<dbReference type="InterPro" id="IPR036779">
    <property type="entry name" value="LysM_dom_sf"/>
</dbReference>
<organism evidence="3 4">
    <name type="scientific">Phascolarctobacterium succinatutens</name>
    <dbReference type="NCBI Taxonomy" id="626940"/>
    <lineage>
        <taxon>Bacteria</taxon>
        <taxon>Bacillati</taxon>
        <taxon>Bacillota</taxon>
        <taxon>Negativicutes</taxon>
        <taxon>Acidaminococcales</taxon>
        <taxon>Acidaminococcaceae</taxon>
        <taxon>Phascolarctobacterium</taxon>
    </lineage>
</organism>
<feature type="chain" id="PRO_5010206815" description="LysM domain-containing protein" evidence="1">
    <location>
        <begin position="28"/>
        <end position="99"/>
    </location>
</feature>
<dbReference type="SMART" id="SM00257">
    <property type="entry name" value="LysM"/>
    <property type="match status" value="1"/>
</dbReference>
<dbReference type="Gene3D" id="3.10.350.10">
    <property type="entry name" value="LysM domain"/>
    <property type="match status" value="1"/>
</dbReference>
<dbReference type="CDD" id="cd00118">
    <property type="entry name" value="LysM"/>
    <property type="match status" value="1"/>
</dbReference>
<feature type="domain" description="LysM" evidence="2">
    <location>
        <begin position="35"/>
        <end position="85"/>
    </location>
</feature>
<reference evidence="3 4" key="1">
    <citation type="journal article" date="2016" name="Nat. Biotechnol.">
        <title>Measurement of bacterial replication rates in microbial communities.</title>
        <authorList>
            <person name="Brown C.T."/>
            <person name="Olm M.R."/>
            <person name="Thomas B.C."/>
            <person name="Banfield J.F."/>
        </authorList>
    </citation>
    <scope>NUCLEOTIDE SEQUENCE [LARGE SCALE GENOMIC DNA]</scope>
    <source>
        <strain evidence="3">46_33</strain>
    </source>
</reference>
<dbReference type="Proteomes" id="UP000186777">
    <property type="component" value="Unassembled WGS sequence"/>
</dbReference>
<protein>
    <recommendedName>
        <fullName evidence="2">LysM domain-containing protein</fullName>
    </recommendedName>
</protein>
<dbReference type="EMBL" id="MNTG01000001">
    <property type="protein sequence ID" value="OLA39561.1"/>
    <property type="molecule type" value="Genomic_DNA"/>
</dbReference>
<name>A0A1Q6RB33_9FIRM</name>
<keyword evidence="1" id="KW-0732">Signal</keyword>
<feature type="signal peptide" evidence="1">
    <location>
        <begin position="1"/>
        <end position="27"/>
    </location>
</feature>